<keyword evidence="3 6" id="KW-0418">Kinase</keyword>
<dbReference type="AlphaFoldDB" id="A0A949TVY3"/>
<dbReference type="PIRSF" id="PIRSF000538">
    <property type="entry name" value="GlpK"/>
    <property type="match status" value="1"/>
</dbReference>
<dbReference type="InterPro" id="IPR000577">
    <property type="entry name" value="Carb_kinase_FGGY"/>
</dbReference>
<evidence type="ECO:0000256" key="2">
    <source>
        <dbReference type="ARBA" id="ARBA00022679"/>
    </source>
</evidence>
<dbReference type="RefSeq" id="WP_218318374.1">
    <property type="nucleotide sequence ID" value="NZ_JAEEGC010000002.1"/>
</dbReference>
<dbReference type="Proteomes" id="UP000694308">
    <property type="component" value="Unassembled WGS sequence"/>
</dbReference>
<dbReference type="Pfam" id="PF02782">
    <property type="entry name" value="FGGY_C"/>
    <property type="match status" value="1"/>
</dbReference>
<evidence type="ECO:0000259" key="4">
    <source>
        <dbReference type="Pfam" id="PF00370"/>
    </source>
</evidence>
<comment type="similarity">
    <text evidence="1">Belongs to the FGGY kinase family.</text>
</comment>
<accession>A0A949TVY3</accession>
<dbReference type="InterPro" id="IPR050406">
    <property type="entry name" value="FGGY_Carb_Kinase"/>
</dbReference>
<feature type="domain" description="Carbohydrate kinase FGGY C-terminal" evidence="5">
    <location>
        <begin position="269"/>
        <end position="456"/>
    </location>
</feature>
<evidence type="ECO:0000259" key="5">
    <source>
        <dbReference type="Pfam" id="PF02782"/>
    </source>
</evidence>
<dbReference type="PANTHER" id="PTHR43095:SF2">
    <property type="entry name" value="GLUCONOKINASE"/>
    <property type="match status" value="1"/>
</dbReference>
<name>A0A949TVY3_9CLOT</name>
<dbReference type="GO" id="GO:0005975">
    <property type="term" value="P:carbohydrate metabolic process"/>
    <property type="evidence" value="ECO:0007669"/>
    <property type="project" value="InterPro"/>
</dbReference>
<comment type="caution">
    <text evidence="6">The sequence shown here is derived from an EMBL/GenBank/DDBJ whole genome shotgun (WGS) entry which is preliminary data.</text>
</comment>
<protein>
    <submittedName>
        <fullName evidence="6">Carbohydrate kinase</fullName>
    </submittedName>
</protein>
<dbReference type="EMBL" id="JAEEGC010000002">
    <property type="protein sequence ID" value="MBV7271334.1"/>
    <property type="molecule type" value="Genomic_DNA"/>
</dbReference>
<feature type="domain" description="Carbohydrate kinase FGGY N-terminal" evidence="4">
    <location>
        <begin position="4"/>
        <end position="256"/>
    </location>
</feature>
<keyword evidence="7" id="KW-1185">Reference proteome</keyword>
<proteinExistence type="inferred from homology"/>
<evidence type="ECO:0000256" key="1">
    <source>
        <dbReference type="ARBA" id="ARBA00009156"/>
    </source>
</evidence>
<dbReference type="InterPro" id="IPR018484">
    <property type="entry name" value="FGGY_N"/>
</dbReference>
<evidence type="ECO:0000313" key="6">
    <source>
        <dbReference type="EMBL" id="MBV7271334.1"/>
    </source>
</evidence>
<gene>
    <name evidence="6" type="ORF">I6U48_00165</name>
</gene>
<keyword evidence="2" id="KW-0808">Transferase</keyword>
<dbReference type="Pfam" id="PF00370">
    <property type="entry name" value="FGGY_N"/>
    <property type="match status" value="1"/>
</dbReference>
<sequence length="510" mass="56997">MKHYYLGFDAGTQSVKVAVYDKNMKCVAKSSNHTTLKYPNPGWVEMDADEYLSLTKLGIKQCIEQLKNKGIDSSLIRAIMGDGIICGIVGIDKNGKAITPYINYLDSRTQNDVEHLEKLDLDIWGRETGNADPSCMFPALHARWILANSEEFQKRGKKFVHNAPYILMNLAGLESDDAFIDWGAMSGWGLGYRIYEKKWSNEQLDILCIDKSYMPKIIKPWDIIGTLSEDAAKETGCPAGIPICAGAGDTMQSMLGSGILEANKAVDVAGTCAMFCVSTNGIIPELSRKGSGLIFNSGTLENTYFYWGFVRTGGLALRWFKDNLCQKSDDDSYYKLLSKKAEKVEPGCNEVVFLPYLTGGYGEFSKVKGCFLNMTLDTDQFVLWRAVLEAIAYDYMEITNDYRNAGIEINRITITEGGSRDHLWNQIKADVMQSEAVTLEVSGGAVLTNCIIAAYAIDDIKDLKKALISNLKIINTYSQNVNNSRIYQEQYELRKDILNYVSCNFREKSN</sequence>
<dbReference type="InterPro" id="IPR018485">
    <property type="entry name" value="FGGY_C"/>
</dbReference>
<dbReference type="CDD" id="cd00366">
    <property type="entry name" value="ASKHA_NBD_FGGY"/>
    <property type="match status" value="1"/>
</dbReference>
<dbReference type="PANTHER" id="PTHR43095">
    <property type="entry name" value="SUGAR KINASE"/>
    <property type="match status" value="1"/>
</dbReference>
<evidence type="ECO:0000256" key="3">
    <source>
        <dbReference type="ARBA" id="ARBA00022777"/>
    </source>
</evidence>
<evidence type="ECO:0000313" key="7">
    <source>
        <dbReference type="Proteomes" id="UP000694308"/>
    </source>
</evidence>
<reference evidence="6" key="1">
    <citation type="submission" date="2020-12" db="EMBL/GenBank/DDBJ databases">
        <title>Clostridium thailandense sp. nov., a novel acetogenic bacterium isolated from peat land soil in Thailand.</title>
        <authorList>
            <person name="Chaikitkaew S."/>
            <person name="Birkeland N.K."/>
        </authorList>
    </citation>
    <scope>NUCLEOTIDE SEQUENCE</scope>
    <source>
        <strain evidence="6">PL3</strain>
    </source>
</reference>
<dbReference type="GO" id="GO:0016301">
    <property type="term" value="F:kinase activity"/>
    <property type="evidence" value="ECO:0007669"/>
    <property type="project" value="UniProtKB-KW"/>
</dbReference>
<organism evidence="6 7">
    <name type="scientific">Clostridium thailandense</name>
    <dbReference type="NCBI Taxonomy" id="2794346"/>
    <lineage>
        <taxon>Bacteria</taxon>
        <taxon>Bacillati</taxon>
        <taxon>Bacillota</taxon>
        <taxon>Clostridia</taxon>
        <taxon>Eubacteriales</taxon>
        <taxon>Clostridiaceae</taxon>
        <taxon>Clostridium</taxon>
    </lineage>
</organism>